<comment type="caution">
    <text evidence="6">The sequence shown here is derived from an EMBL/GenBank/DDBJ whole genome shotgun (WGS) entry which is preliminary data.</text>
</comment>
<dbReference type="InterPro" id="IPR038770">
    <property type="entry name" value="Na+/solute_symporter_sf"/>
</dbReference>
<keyword evidence="3" id="KW-1133">Transmembrane helix</keyword>
<dbReference type="Proteomes" id="UP001064489">
    <property type="component" value="Chromosome 11"/>
</dbReference>
<dbReference type="GO" id="GO:0009507">
    <property type="term" value="C:chloroplast"/>
    <property type="evidence" value="ECO:0007669"/>
    <property type="project" value="TreeGrafter"/>
</dbReference>
<proteinExistence type="predicted"/>
<dbReference type="GO" id="GO:0015297">
    <property type="term" value="F:antiporter activity"/>
    <property type="evidence" value="ECO:0007669"/>
    <property type="project" value="InterPro"/>
</dbReference>
<gene>
    <name evidence="6" type="ORF">LWI28_021527</name>
</gene>
<sequence length="297" mass="32543">MPEVQFGSVIENGGNMKPMRKMRKHSYRLSLMSLFAETCTKKFLFLFAEKFRTCHTNKPPKFPVKGNLQVHNSMNALASAVLSYDHNEGPKLNLVAESNWPMLAKESLKALAGLGLLSLGGKYLLRRVFELLFRCPRLGLTLQESVIIGFLLSQGGEFAFVAFSLANGLGVLPLELNKLLIIVVVLSMVLTPHCLTKLEDGPPILPMTSLMQRINSICNEHNLNISVSQKTEEMVSFEGSEPVAILEFGQMVQGPANFSSTPLASGGDGSFMGWPYVAFDLNPSVVKVSKSCTPASF</sequence>
<dbReference type="GO" id="GO:1902600">
    <property type="term" value="P:proton transmembrane transport"/>
    <property type="evidence" value="ECO:0007669"/>
    <property type="project" value="InterPro"/>
</dbReference>
<dbReference type="Pfam" id="PF00999">
    <property type="entry name" value="Na_H_Exchanger"/>
    <property type="match status" value="1"/>
</dbReference>
<evidence type="ECO:0000259" key="5">
    <source>
        <dbReference type="Pfam" id="PF00999"/>
    </source>
</evidence>
<reference evidence="6" key="2">
    <citation type="submission" date="2023-02" db="EMBL/GenBank/DDBJ databases">
        <authorList>
            <person name="Swenson N.G."/>
            <person name="Wegrzyn J.L."/>
            <person name="Mcevoy S.L."/>
        </authorList>
    </citation>
    <scope>NUCLEOTIDE SEQUENCE</scope>
    <source>
        <strain evidence="6">91603</strain>
        <tissue evidence="6">Leaf</tissue>
    </source>
</reference>
<dbReference type="Gene3D" id="1.20.1530.20">
    <property type="match status" value="1"/>
</dbReference>
<dbReference type="EMBL" id="JAJSOW010000108">
    <property type="protein sequence ID" value="KAI9154144.1"/>
    <property type="molecule type" value="Genomic_DNA"/>
</dbReference>
<protein>
    <recommendedName>
        <fullName evidence="5">Cation/H+ exchanger transmembrane domain-containing protein</fullName>
    </recommendedName>
</protein>
<evidence type="ECO:0000256" key="2">
    <source>
        <dbReference type="ARBA" id="ARBA00022692"/>
    </source>
</evidence>
<evidence type="ECO:0000256" key="1">
    <source>
        <dbReference type="ARBA" id="ARBA00004141"/>
    </source>
</evidence>
<dbReference type="PANTHER" id="PTHR46157">
    <property type="entry name" value="K(+) EFFLUX ANTIPORTER 3, CHLOROPLASTIC"/>
    <property type="match status" value="1"/>
</dbReference>
<dbReference type="GO" id="GO:0016020">
    <property type="term" value="C:membrane"/>
    <property type="evidence" value="ECO:0007669"/>
    <property type="project" value="UniProtKB-SubCell"/>
</dbReference>
<evidence type="ECO:0000313" key="6">
    <source>
        <dbReference type="EMBL" id="KAI9154144.1"/>
    </source>
</evidence>
<evidence type="ECO:0000313" key="7">
    <source>
        <dbReference type="Proteomes" id="UP001064489"/>
    </source>
</evidence>
<keyword evidence="7" id="KW-1185">Reference proteome</keyword>
<dbReference type="AlphaFoldDB" id="A0AAD5NG02"/>
<comment type="subcellular location">
    <subcellularLocation>
        <location evidence="1">Membrane</location>
        <topology evidence="1">Multi-pass membrane protein</topology>
    </subcellularLocation>
</comment>
<evidence type="ECO:0000256" key="3">
    <source>
        <dbReference type="ARBA" id="ARBA00022989"/>
    </source>
</evidence>
<evidence type="ECO:0000256" key="4">
    <source>
        <dbReference type="ARBA" id="ARBA00023136"/>
    </source>
</evidence>
<keyword evidence="2" id="KW-0812">Transmembrane</keyword>
<reference evidence="6" key="1">
    <citation type="journal article" date="2022" name="Plant J.">
        <title>Strategies of tolerance reflected in two North American maple genomes.</title>
        <authorList>
            <person name="McEvoy S.L."/>
            <person name="Sezen U.U."/>
            <person name="Trouern-Trend A."/>
            <person name="McMahon S.M."/>
            <person name="Schaberg P.G."/>
            <person name="Yang J."/>
            <person name="Wegrzyn J.L."/>
            <person name="Swenson N.G."/>
        </authorList>
    </citation>
    <scope>NUCLEOTIDE SEQUENCE</scope>
    <source>
        <strain evidence="6">91603</strain>
    </source>
</reference>
<keyword evidence="4" id="KW-0472">Membrane</keyword>
<dbReference type="PANTHER" id="PTHR46157:SF4">
    <property type="entry name" value="K(+) EFFLUX ANTIPORTER 3, CHLOROPLASTIC"/>
    <property type="match status" value="1"/>
</dbReference>
<organism evidence="6 7">
    <name type="scientific">Acer negundo</name>
    <name type="common">Box elder</name>
    <dbReference type="NCBI Taxonomy" id="4023"/>
    <lineage>
        <taxon>Eukaryota</taxon>
        <taxon>Viridiplantae</taxon>
        <taxon>Streptophyta</taxon>
        <taxon>Embryophyta</taxon>
        <taxon>Tracheophyta</taxon>
        <taxon>Spermatophyta</taxon>
        <taxon>Magnoliopsida</taxon>
        <taxon>eudicotyledons</taxon>
        <taxon>Gunneridae</taxon>
        <taxon>Pentapetalae</taxon>
        <taxon>rosids</taxon>
        <taxon>malvids</taxon>
        <taxon>Sapindales</taxon>
        <taxon>Sapindaceae</taxon>
        <taxon>Hippocastanoideae</taxon>
        <taxon>Acereae</taxon>
        <taxon>Acer</taxon>
    </lineage>
</organism>
<dbReference type="InterPro" id="IPR006153">
    <property type="entry name" value="Cation/H_exchanger_TM"/>
</dbReference>
<feature type="domain" description="Cation/H+ exchanger transmembrane" evidence="5">
    <location>
        <begin position="123"/>
        <end position="192"/>
    </location>
</feature>
<name>A0AAD5NG02_ACENE</name>
<accession>A0AAD5NG02</accession>